<feature type="compositionally biased region" description="Acidic residues" evidence="2">
    <location>
        <begin position="92"/>
        <end position="105"/>
    </location>
</feature>
<dbReference type="PANTHER" id="PTHR12707:SF0">
    <property type="entry name" value="PININ"/>
    <property type="match status" value="1"/>
</dbReference>
<protein>
    <submittedName>
        <fullName evidence="3">Protein-protein interaction regulator family protein</fullName>
    </submittedName>
</protein>
<organism evidence="3">
    <name type="scientific">Zea mays</name>
    <name type="common">Maize</name>
    <dbReference type="NCBI Taxonomy" id="4577"/>
    <lineage>
        <taxon>Eukaryota</taxon>
        <taxon>Viridiplantae</taxon>
        <taxon>Streptophyta</taxon>
        <taxon>Embryophyta</taxon>
        <taxon>Tracheophyta</taxon>
        <taxon>Spermatophyta</taxon>
        <taxon>Magnoliopsida</taxon>
        <taxon>Liliopsida</taxon>
        <taxon>Poales</taxon>
        <taxon>Poaceae</taxon>
        <taxon>PACMAD clade</taxon>
        <taxon>Panicoideae</taxon>
        <taxon>Andropogonodae</taxon>
        <taxon>Andropogoneae</taxon>
        <taxon>Tripsacinae</taxon>
        <taxon>Zea</taxon>
    </lineage>
</organism>
<sequence length="234" mass="26564">MAAATEKTAEDIRRELQELQRQHREVHLLLCPAHLEASSLRAVCPDPLVVPSQITERLRDPCGLRRGTPGPGPGPGPPRPLRGFVRPVDGSENNEDDTKDADGEGQEAGSGATEGSDRRTFNIGGFRRDGSLWMQRRVDYNSLPEPAPRELPMNEDPSLAEQKVREESERLRQQEREQIAEKRKCDMMLHARVAAKAEEKSMELLYIHWTEHHKRLSNFLRRLLPAGYVLHYPV</sequence>
<reference evidence="3" key="1">
    <citation type="submission" date="2015-12" db="EMBL/GenBank/DDBJ databases">
        <title>Update maize B73 reference genome by single molecule sequencing technologies.</title>
        <authorList>
            <consortium name="Maize Genome Sequencing Project"/>
            <person name="Ware D."/>
        </authorList>
    </citation>
    <scope>NUCLEOTIDE SEQUENCE [LARGE SCALE GENOMIC DNA]</scope>
    <source>
        <tissue evidence="3">Seedling</tissue>
    </source>
</reference>
<feature type="region of interest" description="Disordered" evidence="2">
    <location>
        <begin position="59"/>
        <end position="123"/>
    </location>
</feature>
<dbReference type="PANTHER" id="PTHR12707">
    <property type="entry name" value="PINN"/>
    <property type="match status" value="1"/>
</dbReference>
<dbReference type="OMA" id="MMLHARV"/>
<accession>A0A1D6LA41</accession>
<dbReference type="AlphaFoldDB" id="A0A1D6LA41"/>
<proteinExistence type="predicted"/>
<dbReference type="EMBL" id="CM007647">
    <property type="protein sequence ID" value="ONM11004.1"/>
    <property type="molecule type" value="Genomic_DNA"/>
</dbReference>
<dbReference type="STRING" id="4577.A0A1D6LA41"/>
<name>A0A1D6LA41_MAIZE</name>
<gene>
    <name evidence="3" type="ORF">ZEAMMB73_Zm00001d034690</name>
</gene>
<evidence type="ECO:0000256" key="2">
    <source>
        <dbReference type="SAM" id="MobiDB-lite"/>
    </source>
</evidence>
<evidence type="ECO:0000313" key="3">
    <source>
        <dbReference type="EMBL" id="ONM11004.1"/>
    </source>
</evidence>
<feature type="compositionally biased region" description="Pro residues" evidence="2">
    <location>
        <begin position="70"/>
        <end position="80"/>
    </location>
</feature>
<keyword evidence="1" id="KW-0175">Coiled coil</keyword>
<feature type="coiled-coil region" evidence="1">
    <location>
        <begin position="2"/>
        <end position="29"/>
    </location>
</feature>
<evidence type="ECO:0000256" key="1">
    <source>
        <dbReference type="SAM" id="Coils"/>
    </source>
</evidence>
<dbReference type="InParanoid" id="A0A1D6LA41"/>
<dbReference type="InterPro" id="IPR039853">
    <property type="entry name" value="Pinin"/>
</dbReference>
<feature type="region of interest" description="Disordered" evidence="2">
    <location>
        <begin position="143"/>
        <end position="168"/>
    </location>
</feature>